<sequence length="195" mass="20935">MATLLTQTAFAKHRGVGKSAVSNWKKAGLLVFADDGTGALLVDVTRTEAKLNARLDPTRGRPTAGMQDGSVPELPIDGEADEGSALQQRNLARVRADVAEEDLVGKRMKNAELARELVPAMDAERRLGQLGRMARERVQSELRARAERLAAEREPRAIMALLDEATDKAFHALAAAILNGAADVSEDEEVIAEAA</sequence>
<protein>
    <submittedName>
        <fullName evidence="2">Uncharacterized protein</fullName>
    </submittedName>
</protein>
<reference evidence="3" key="1">
    <citation type="submission" date="2016-10" db="EMBL/GenBank/DDBJ databases">
        <authorList>
            <person name="Varghese N."/>
            <person name="Submissions S."/>
        </authorList>
    </citation>
    <scope>NUCLEOTIDE SEQUENCE [LARGE SCALE GENOMIC DNA]</scope>
    <source>
        <strain evidence="3">S6-262</strain>
    </source>
</reference>
<dbReference type="AlphaFoldDB" id="A0A1H7ZY06"/>
<dbReference type="OrthoDB" id="7569266at2"/>
<dbReference type="EMBL" id="FOCF01000001">
    <property type="protein sequence ID" value="SEM62604.1"/>
    <property type="molecule type" value="Genomic_DNA"/>
</dbReference>
<accession>A0A1H7ZY06</accession>
<proteinExistence type="predicted"/>
<organism evidence="2 3">
    <name type="scientific">Sphingomonas gellani</name>
    <dbReference type="NCBI Taxonomy" id="1166340"/>
    <lineage>
        <taxon>Bacteria</taxon>
        <taxon>Pseudomonadati</taxon>
        <taxon>Pseudomonadota</taxon>
        <taxon>Alphaproteobacteria</taxon>
        <taxon>Sphingomonadales</taxon>
        <taxon>Sphingomonadaceae</taxon>
        <taxon>Sphingomonas</taxon>
    </lineage>
</organism>
<gene>
    <name evidence="2" type="ORF">SAMN05192583_0879</name>
</gene>
<keyword evidence="3" id="KW-1185">Reference proteome</keyword>
<evidence type="ECO:0000313" key="3">
    <source>
        <dbReference type="Proteomes" id="UP000199206"/>
    </source>
</evidence>
<feature type="region of interest" description="Disordered" evidence="1">
    <location>
        <begin position="56"/>
        <end position="78"/>
    </location>
</feature>
<dbReference type="RefSeq" id="WP_093664162.1">
    <property type="nucleotide sequence ID" value="NZ_FOCF01000001.1"/>
</dbReference>
<name>A0A1H7ZY06_9SPHN</name>
<dbReference type="Proteomes" id="UP000199206">
    <property type="component" value="Unassembled WGS sequence"/>
</dbReference>
<evidence type="ECO:0000313" key="2">
    <source>
        <dbReference type="EMBL" id="SEM62604.1"/>
    </source>
</evidence>
<dbReference type="STRING" id="1166340.SAMN05192583_0879"/>
<evidence type="ECO:0000256" key="1">
    <source>
        <dbReference type="SAM" id="MobiDB-lite"/>
    </source>
</evidence>